<sequence length="321" mass="36514">MKPRTFNNTMKPLYLFLLLFLPGFMRVSAQLNNPVIARDFPDPTVMRFNGAWYVYATQGKSTIQAARSTDLQHWEDLPDAMPQKPSWGNEHFWAPHVLYDARIKKYVMFYSAESTDEKTGKCLGVAFADKPEGPFKDKGSPLICGETFVNIDPYAFRDPATGKNLLIWGSGHQPIRIQEMNSDWSDFLPGSKAKDLLFPDQETRYTKLIEGAWIDQHKGYYYLYYSGDNCCGDKADYAVLVARSKTVEGPYVTFGAASGTGKSAILESKQKWLAPGHNSILHDKGKTWIAFHAIEQENRKKGRQMLIAPLFYRNGWPQVSW</sequence>
<dbReference type="PANTHER" id="PTHR43301">
    <property type="entry name" value="ARABINAN ENDO-1,5-ALPHA-L-ARABINOSIDASE"/>
    <property type="match status" value="1"/>
</dbReference>
<dbReference type="Proteomes" id="UP000240912">
    <property type="component" value="Unassembled WGS sequence"/>
</dbReference>
<dbReference type="GO" id="GO:0005975">
    <property type="term" value="P:carbohydrate metabolic process"/>
    <property type="evidence" value="ECO:0007669"/>
    <property type="project" value="InterPro"/>
</dbReference>
<dbReference type="SUPFAM" id="SSF75005">
    <property type="entry name" value="Arabinanase/levansucrase/invertase"/>
    <property type="match status" value="1"/>
</dbReference>
<feature type="site" description="Important for catalytic activity, responsible for pKa modulation of the active site Glu and correct orientation of both the proton donor and substrate" evidence="6">
    <location>
        <position position="152"/>
    </location>
</feature>
<dbReference type="RefSeq" id="WP_107215283.1">
    <property type="nucleotide sequence ID" value="NZ_KZ686269.1"/>
</dbReference>
<keyword evidence="3 7" id="KW-0378">Hydrolase</keyword>
<name>A0A2T3HKQ0_9SPHI</name>
<evidence type="ECO:0000313" key="9">
    <source>
        <dbReference type="Proteomes" id="UP000240912"/>
    </source>
</evidence>
<comment type="caution">
    <text evidence="8">The sequence shown here is derived from an EMBL/GenBank/DDBJ whole genome shotgun (WGS) entry which is preliminary data.</text>
</comment>
<evidence type="ECO:0000256" key="6">
    <source>
        <dbReference type="PIRSR" id="PIRSR606710-2"/>
    </source>
</evidence>
<dbReference type="Gene3D" id="2.115.10.20">
    <property type="entry name" value="Glycosyl hydrolase domain, family 43"/>
    <property type="match status" value="1"/>
</dbReference>
<accession>A0A2T3HKQ0</accession>
<dbReference type="CDD" id="cd08999">
    <property type="entry name" value="GH43_ABN-like"/>
    <property type="match status" value="1"/>
</dbReference>
<protein>
    <submittedName>
        <fullName evidence="8">Glycoside hydrolase</fullName>
    </submittedName>
</protein>
<feature type="active site" description="Proton donor" evidence="5">
    <location>
        <position position="210"/>
    </location>
</feature>
<dbReference type="OrthoDB" id="9801455at2"/>
<dbReference type="Pfam" id="PF04616">
    <property type="entry name" value="Glyco_hydro_43"/>
    <property type="match status" value="1"/>
</dbReference>
<dbReference type="GO" id="GO:0004553">
    <property type="term" value="F:hydrolase activity, hydrolyzing O-glycosyl compounds"/>
    <property type="evidence" value="ECO:0007669"/>
    <property type="project" value="InterPro"/>
</dbReference>
<keyword evidence="9" id="KW-1185">Reference proteome</keyword>
<feature type="active site" description="Proton acceptor" evidence="5">
    <location>
        <position position="42"/>
    </location>
</feature>
<dbReference type="EMBL" id="PYLS01000005">
    <property type="protein sequence ID" value="PST83022.1"/>
    <property type="molecule type" value="Genomic_DNA"/>
</dbReference>
<comment type="pathway">
    <text evidence="1">Glycan metabolism; L-arabinan degradation.</text>
</comment>
<dbReference type="PANTHER" id="PTHR43301:SF3">
    <property type="entry name" value="ARABINAN ENDO-1,5-ALPHA-L-ARABINOSIDASE A-RELATED"/>
    <property type="match status" value="1"/>
</dbReference>
<reference evidence="8 9" key="1">
    <citation type="submission" date="2018-03" db="EMBL/GenBank/DDBJ databases">
        <authorList>
            <person name="Keele B.F."/>
        </authorList>
    </citation>
    <scope>NUCLEOTIDE SEQUENCE [LARGE SCALE GENOMIC DNA]</scope>
    <source>
        <strain evidence="8 9">YL28-9</strain>
    </source>
</reference>
<dbReference type="InterPro" id="IPR050727">
    <property type="entry name" value="GH43_arabinanases"/>
</dbReference>
<evidence type="ECO:0000256" key="4">
    <source>
        <dbReference type="ARBA" id="ARBA00023295"/>
    </source>
</evidence>
<organism evidence="8 9">
    <name type="scientific">Pedobacter yulinensis</name>
    <dbReference type="NCBI Taxonomy" id="2126353"/>
    <lineage>
        <taxon>Bacteria</taxon>
        <taxon>Pseudomonadati</taxon>
        <taxon>Bacteroidota</taxon>
        <taxon>Sphingobacteriia</taxon>
        <taxon>Sphingobacteriales</taxon>
        <taxon>Sphingobacteriaceae</taxon>
        <taxon>Pedobacter</taxon>
    </lineage>
</organism>
<dbReference type="InterPro" id="IPR006710">
    <property type="entry name" value="Glyco_hydro_43"/>
</dbReference>
<evidence type="ECO:0000256" key="1">
    <source>
        <dbReference type="ARBA" id="ARBA00004834"/>
    </source>
</evidence>
<gene>
    <name evidence="8" type="ORF">C7T94_10380</name>
</gene>
<evidence type="ECO:0000256" key="3">
    <source>
        <dbReference type="ARBA" id="ARBA00022801"/>
    </source>
</evidence>
<evidence type="ECO:0000256" key="5">
    <source>
        <dbReference type="PIRSR" id="PIRSR606710-1"/>
    </source>
</evidence>
<evidence type="ECO:0000256" key="7">
    <source>
        <dbReference type="RuleBase" id="RU361187"/>
    </source>
</evidence>
<dbReference type="AlphaFoldDB" id="A0A2T3HKQ0"/>
<evidence type="ECO:0000256" key="2">
    <source>
        <dbReference type="ARBA" id="ARBA00009865"/>
    </source>
</evidence>
<keyword evidence="4 7" id="KW-0326">Glycosidase</keyword>
<evidence type="ECO:0000313" key="8">
    <source>
        <dbReference type="EMBL" id="PST83022.1"/>
    </source>
</evidence>
<comment type="similarity">
    <text evidence="2 7">Belongs to the glycosyl hydrolase 43 family.</text>
</comment>
<dbReference type="InterPro" id="IPR023296">
    <property type="entry name" value="Glyco_hydro_beta-prop_sf"/>
</dbReference>
<proteinExistence type="inferred from homology"/>